<protein>
    <submittedName>
        <fullName evidence="2">Uncharacterized protein</fullName>
    </submittedName>
</protein>
<evidence type="ECO:0000256" key="1">
    <source>
        <dbReference type="SAM" id="MobiDB-lite"/>
    </source>
</evidence>
<dbReference type="EMBL" id="JAQOSK010000016">
    <property type="protein sequence ID" value="MDC2959281.1"/>
    <property type="molecule type" value="Genomic_DNA"/>
</dbReference>
<evidence type="ECO:0000313" key="2">
    <source>
        <dbReference type="EMBL" id="MDC2959281.1"/>
    </source>
</evidence>
<reference evidence="2 3" key="1">
    <citation type="journal article" date="2015" name="Int. J. Syst. Evol. Microbiol.">
        <title>Streptomyces gilvifuscus sp. nov., an actinomycete that produces antibacterial compounds isolated from soil.</title>
        <authorList>
            <person name="Nguyen T.M."/>
            <person name="Kim J."/>
        </authorList>
    </citation>
    <scope>NUCLEOTIDE SEQUENCE [LARGE SCALE GENOMIC DNA]</scope>
    <source>
        <strain evidence="2 3">T113</strain>
    </source>
</reference>
<name>A0ABT5G3K7_9ACTN</name>
<evidence type="ECO:0000313" key="3">
    <source>
        <dbReference type="Proteomes" id="UP001221328"/>
    </source>
</evidence>
<sequence>MTSDIRHHGAQLPPDNGRRDLTEVVLGESERLLSAPIEATADCVKDRGRLAILEVRRGRSGNG</sequence>
<dbReference type="RefSeq" id="WP_272177736.1">
    <property type="nucleotide sequence ID" value="NZ_JAQOSK010000016.1"/>
</dbReference>
<proteinExistence type="predicted"/>
<dbReference type="Proteomes" id="UP001221328">
    <property type="component" value="Unassembled WGS sequence"/>
</dbReference>
<accession>A0ABT5G3K7</accession>
<keyword evidence="3" id="KW-1185">Reference proteome</keyword>
<comment type="caution">
    <text evidence="2">The sequence shown here is derived from an EMBL/GenBank/DDBJ whole genome shotgun (WGS) entry which is preliminary data.</text>
</comment>
<organism evidence="2 3">
    <name type="scientific">Streptomyces gilvifuscus</name>
    <dbReference type="NCBI Taxonomy" id="1550617"/>
    <lineage>
        <taxon>Bacteria</taxon>
        <taxon>Bacillati</taxon>
        <taxon>Actinomycetota</taxon>
        <taxon>Actinomycetes</taxon>
        <taxon>Kitasatosporales</taxon>
        <taxon>Streptomycetaceae</taxon>
        <taxon>Streptomyces</taxon>
    </lineage>
</organism>
<gene>
    <name evidence="2" type="ORF">PO587_33095</name>
</gene>
<feature type="region of interest" description="Disordered" evidence="1">
    <location>
        <begin position="1"/>
        <end position="20"/>
    </location>
</feature>